<name>C3J8X6_POREA</name>
<protein>
    <submittedName>
        <fullName evidence="1">Uncharacterized protein</fullName>
    </submittedName>
</protein>
<accession>C3J8X6</accession>
<reference evidence="1 2" key="1">
    <citation type="submission" date="2009-04" db="EMBL/GenBank/DDBJ databases">
        <authorList>
            <person name="Sebastian Y."/>
            <person name="Madupu R."/>
            <person name="Durkin A.S."/>
            <person name="Torralba M."/>
            <person name="Methe B."/>
            <person name="Sutton G.G."/>
            <person name="Strausberg R.L."/>
            <person name="Nelson K.E."/>
        </authorList>
    </citation>
    <scope>NUCLEOTIDE SEQUENCE [LARGE SCALE GENOMIC DNA]</scope>
    <source>
        <strain evidence="2">ATCC 35406 / BCRC 14492 / JCM 8526 / NCTC 13058 / HG 370</strain>
    </source>
</reference>
<proteinExistence type="predicted"/>
<dbReference type="STRING" id="553175.POREN0001_0647"/>
<dbReference type="EMBL" id="ACNN01000007">
    <property type="protein sequence ID" value="EEN83366.1"/>
    <property type="molecule type" value="Genomic_DNA"/>
</dbReference>
<sequence length="45" mass="5018">MGSLLFPIIEISPSLGSCGDYPMVLNALSPFPLQKYKIWIIYCTP</sequence>
<comment type="caution">
    <text evidence="1">The sequence shown here is derived from an EMBL/GenBank/DDBJ whole genome shotgun (WGS) entry which is preliminary data.</text>
</comment>
<evidence type="ECO:0000313" key="2">
    <source>
        <dbReference type="Proteomes" id="UP000004295"/>
    </source>
</evidence>
<dbReference type="AlphaFoldDB" id="C3J8X6"/>
<organism evidence="1 2">
    <name type="scientific">Porphyromonas endodontalis (strain ATCC 35406 / DSM 24491 / JCM 8526 / CCUG 16442 / BCRC 14492 / NCTC 13058 / HG 370)</name>
    <name type="common">Bacteroides endodontalis</name>
    <dbReference type="NCBI Taxonomy" id="553175"/>
    <lineage>
        <taxon>Bacteria</taxon>
        <taxon>Pseudomonadati</taxon>
        <taxon>Bacteroidota</taxon>
        <taxon>Bacteroidia</taxon>
        <taxon>Bacteroidales</taxon>
        <taxon>Porphyromonadaceae</taxon>
        <taxon>Porphyromonas</taxon>
    </lineage>
</organism>
<evidence type="ECO:0000313" key="1">
    <source>
        <dbReference type="EMBL" id="EEN83366.1"/>
    </source>
</evidence>
<keyword evidence="2" id="KW-1185">Reference proteome</keyword>
<gene>
    <name evidence="1" type="ORF">POREN0001_0647</name>
</gene>
<dbReference type="Proteomes" id="UP000004295">
    <property type="component" value="Unassembled WGS sequence"/>
</dbReference>